<dbReference type="PANTHER" id="PTHR10587">
    <property type="entry name" value="GLYCOSYL TRANSFERASE-RELATED"/>
    <property type="match status" value="1"/>
</dbReference>
<dbReference type="Gene3D" id="3.20.20.370">
    <property type="entry name" value="Glycoside hydrolase/deacetylase"/>
    <property type="match status" value="1"/>
</dbReference>
<dbReference type="GO" id="GO:0016020">
    <property type="term" value="C:membrane"/>
    <property type="evidence" value="ECO:0007669"/>
    <property type="project" value="TreeGrafter"/>
</dbReference>
<dbReference type="GO" id="GO:0046872">
    <property type="term" value="F:metal ion binding"/>
    <property type="evidence" value="ECO:0007669"/>
    <property type="project" value="UniProtKB-KW"/>
</dbReference>
<proteinExistence type="predicted"/>
<sequence length="266" mass="29938">MRVWVVAPALLALAGCATGSFTYVESAPPRPVPEPETLAKRLMAMQPDWPKPRRLDCAETGCVALTFDDGPGRHTGRLLNILRARDVKATFFVVGEMVAAGRGAQRVRQMVADGHELGNHSWSHRQLTALSKSRIRRQLRRTDRLVRSLTGVRMRLMRPPYGSTDRRVAALTRHRGQAQILWNVDTFDWRDRVPAVVARRGARAEPGSIVLMHDIHRTTVKAVPGLLDRLTRKGYAFATVSELYGRRPKPGKKYEDDIPPLAEDRR</sequence>
<evidence type="ECO:0000259" key="4">
    <source>
        <dbReference type="PROSITE" id="PS51677"/>
    </source>
</evidence>
<dbReference type="CDD" id="cd10917">
    <property type="entry name" value="CE4_NodB_like_6s_7s"/>
    <property type="match status" value="1"/>
</dbReference>
<dbReference type="PROSITE" id="PS51677">
    <property type="entry name" value="NODB"/>
    <property type="match status" value="1"/>
</dbReference>
<dbReference type="PANTHER" id="PTHR10587:SF133">
    <property type="entry name" value="CHITIN DEACETYLASE 1-RELATED"/>
    <property type="match status" value="1"/>
</dbReference>
<dbReference type="PROSITE" id="PS51257">
    <property type="entry name" value="PROKAR_LIPOPROTEIN"/>
    <property type="match status" value="1"/>
</dbReference>
<accession>A0A918E2S3</accession>
<keyword evidence="6" id="KW-1185">Reference proteome</keyword>
<name>A0A918E2S3_9ACTN</name>
<dbReference type="GO" id="GO:0005975">
    <property type="term" value="P:carbohydrate metabolic process"/>
    <property type="evidence" value="ECO:0007669"/>
    <property type="project" value="InterPro"/>
</dbReference>
<protein>
    <submittedName>
        <fullName evidence="5">Deacetylase</fullName>
    </submittedName>
</protein>
<feature type="signal peptide" evidence="3">
    <location>
        <begin position="1"/>
        <end position="22"/>
    </location>
</feature>
<gene>
    <name evidence="5" type="ORF">GCM10012278_02870</name>
</gene>
<dbReference type="Proteomes" id="UP000660745">
    <property type="component" value="Unassembled WGS sequence"/>
</dbReference>
<reference evidence="5" key="1">
    <citation type="journal article" date="2014" name="Int. J. Syst. Evol. Microbiol.">
        <title>Complete genome sequence of Corynebacterium casei LMG S-19264T (=DSM 44701T), isolated from a smear-ripened cheese.</title>
        <authorList>
            <consortium name="US DOE Joint Genome Institute (JGI-PGF)"/>
            <person name="Walter F."/>
            <person name="Albersmeier A."/>
            <person name="Kalinowski J."/>
            <person name="Ruckert C."/>
        </authorList>
    </citation>
    <scope>NUCLEOTIDE SEQUENCE</scope>
    <source>
        <strain evidence="5">CGMCC 4.7430</strain>
    </source>
</reference>
<evidence type="ECO:0000256" key="1">
    <source>
        <dbReference type="ARBA" id="ARBA00022723"/>
    </source>
</evidence>
<dbReference type="AlphaFoldDB" id="A0A918E2S3"/>
<organism evidence="5 6">
    <name type="scientific">Nonomuraea glycinis</name>
    <dbReference type="NCBI Taxonomy" id="2047744"/>
    <lineage>
        <taxon>Bacteria</taxon>
        <taxon>Bacillati</taxon>
        <taxon>Actinomycetota</taxon>
        <taxon>Actinomycetes</taxon>
        <taxon>Streptosporangiales</taxon>
        <taxon>Streptosporangiaceae</taxon>
        <taxon>Nonomuraea</taxon>
    </lineage>
</organism>
<dbReference type="GO" id="GO:0016810">
    <property type="term" value="F:hydrolase activity, acting on carbon-nitrogen (but not peptide) bonds"/>
    <property type="evidence" value="ECO:0007669"/>
    <property type="project" value="InterPro"/>
</dbReference>
<evidence type="ECO:0000313" key="5">
    <source>
        <dbReference type="EMBL" id="GGP00942.1"/>
    </source>
</evidence>
<evidence type="ECO:0000313" key="6">
    <source>
        <dbReference type="Proteomes" id="UP000660745"/>
    </source>
</evidence>
<dbReference type="SUPFAM" id="SSF88713">
    <property type="entry name" value="Glycoside hydrolase/deacetylase"/>
    <property type="match status" value="1"/>
</dbReference>
<comment type="caution">
    <text evidence="5">The sequence shown here is derived from an EMBL/GenBank/DDBJ whole genome shotgun (WGS) entry which is preliminary data.</text>
</comment>
<dbReference type="InterPro" id="IPR011330">
    <property type="entry name" value="Glyco_hydro/deAcase_b/a-brl"/>
</dbReference>
<dbReference type="InterPro" id="IPR050248">
    <property type="entry name" value="Polysacc_deacetylase_ArnD"/>
</dbReference>
<keyword evidence="3" id="KW-0732">Signal</keyword>
<feature type="domain" description="NodB homology" evidence="4">
    <location>
        <begin position="61"/>
        <end position="238"/>
    </location>
</feature>
<reference evidence="5" key="2">
    <citation type="submission" date="2020-09" db="EMBL/GenBank/DDBJ databases">
        <authorList>
            <person name="Sun Q."/>
            <person name="Zhou Y."/>
        </authorList>
    </citation>
    <scope>NUCLEOTIDE SEQUENCE</scope>
    <source>
        <strain evidence="5">CGMCC 4.7430</strain>
    </source>
</reference>
<evidence type="ECO:0000256" key="2">
    <source>
        <dbReference type="ARBA" id="ARBA00022801"/>
    </source>
</evidence>
<feature type="chain" id="PRO_5039079893" evidence="3">
    <location>
        <begin position="23"/>
        <end position="266"/>
    </location>
</feature>
<evidence type="ECO:0000256" key="3">
    <source>
        <dbReference type="SAM" id="SignalP"/>
    </source>
</evidence>
<keyword evidence="1" id="KW-0479">Metal-binding</keyword>
<dbReference type="EMBL" id="BMNK01000001">
    <property type="protein sequence ID" value="GGP00942.1"/>
    <property type="molecule type" value="Genomic_DNA"/>
</dbReference>
<dbReference type="Pfam" id="PF01522">
    <property type="entry name" value="Polysacc_deac_1"/>
    <property type="match status" value="1"/>
</dbReference>
<dbReference type="RefSeq" id="WP_189136611.1">
    <property type="nucleotide sequence ID" value="NZ_BMNK01000001.1"/>
</dbReference>
<keyword evidence="2" id="KW-0378">Hydrolase</keyword>
<dbReference type="InterPro" id="IPR002509">
    <property type="entry name" value="NODB_dom"/>
</dbReference>